<dbReference type="Gene3D" id="1.10.8.500">
    <property type="entry name" value="HAMP domain in histidine kinase"/>
    <property type="match status" value="1"/>
</dbReference>
<sequence length="472" mass="51241">MMRLWTRSLAAQFIGFMLLALALSQGIGFLVSWDERGQALKAAAKSDFMSRAASLAQLLETMPPELRDDILRGISTAYTRYWVSGDDPGDAAAWRQTAWSKLVTPLPSLAFPGKKPSAPREEPLHDPGPMAASAAPTASWWDLPAGVWPLPRPARMLYLDDANGLGLSAQLDGGSWLNIAYAKQMGGAMWTSQTAVTLAITAIVLSVIGVFVARGITKPMRRLAVAAEALGRGEAVTPLPEAGPDDIRNTAEAFNRMQERLQRFVEDRTRMLAAIGHDLRTPLTSLRLRAEFVADAEEREKMLATIAEVQKMTEATLAFARAEATVETTRAVDLSALVESLCDDLAELGQDVTFVEGPRIGYRCRADALRRVVRNLVENAVRYGERARVSLARTAEGIDIVVEDDGPGIPDAAREQVFAPFYRLEDSRNAETGGVGLGLSIARTIARHHGGDIILRNLPHGLRATISLPLLG</sequence>
<dbReference type="PROSITE" id="PS50109">
    <property type="entry name" value="HIS_KIN"/>
    <property type="match status" value="1"/>
</dbReference>
<feature type="region of interest" description="Disordered" evidence="15">
    <location>
        <begin position="112"/>
        <end position="131"/>
    </location>
</feature>
<evidence type="ECO:0000256" key="1">
    <source>
        <dbReference type="ARBA" id="ARBA00000085"/>
    </source>
</evidence>
<dbReference type="PANTHER" id="PTHR44936:SF5">
    <property type="entry name" value="SENSOR HISTIDINE KINASE ENVZ"/>
    <property type="match status" value="1"/>
</dbReference>
<evidence type="ECO:0000256" key="12">
    <source>
        <dbReference type="ARBA" id="ARBA00022989"/>
    </source>
</evidence>
<comment type="caution">
    <text evidence="19">The sequence shown here is derived from an EMBL/GenBank/DDBJ whole genome shotgun (WGS) entry which is preliminary data.</text>
</comment>
<comment type="catalytic activity">
    <reaction evidence="1">
        <text>ATP + protein L-histidine = ADP + protein N-phospho-L-histidine.</text>
        <dbReference type="EC" id="2.7.13.3"/>
    </reaction>
</comment>
<dbReference type="EC" id="2.7.13.3" evidence="3"/>
<dbReference type="CDD" id="cd06225">
    <property type="entry name" value="HAMP"/>
    <property type="match status" value="1"/>
</dbReference>
<dbReference type="PRINTS" id="PR00344">
    <property type="entry name" value="BCTRLSENSOR"/>
</dbReference>
<dbReference type="Pfam" id="PF00672">
    <property type="entry name" value="HAMP"/>
    <property type="match status" value="1"/>
</dbReference>
<keyword evidence="12 16" id="KW-1133">Transmembrane helix</keyword>
<accession>A0ABU1JK51</accession>
<evidence type="ECO:0000256" key="3">
    <source>
        <dbReference type="ARBA" id="ARBA00012438"/>
    </source>
</evidence>
<keyword evidence="10 19" id="KW-0418">Kinase</keyword>
<dbReference type="SUPFAM" id="SSF158472">
    <property type="entry name" value="HAMP domain-like"/>
    <property type="match status" value="1"/>
</dbReference>
<dbReference type="Pfam" id="PF02518">
    <property type="entry name" value="HATPase_c"/>
    <property type="match status" value="1"/>
</dbReference>
<organism evidence="19 20">
    <name type="scientific">Inquilinus ginsengisoli</name>
    <dbReference type="NCBI Taxonomy" id="363840"/>
    <lineage>
        <taxon>Bacteria</taxon>
        <taxon>Pseudomonadati</taxon>
        <taxon>Pseudomonadota</taxon>
        <taxon>Alphaproteobacteria</taxon>
        <taxon>Rhodospirillales</taxon>
        <taxon>Rhodospirillaceae</taxon>
        <taxon>Inquilinus</taxon>
    </lineage>
</organism>
<evidence type="ECO:0000256" key="9">
    <source>
        <dbReference type="ARBA" id="ARBA00022741"/>
    </source>
</evidence>
<keyword evidence="13" id="KW-0902">Two-component regulatory system</keyword>
<keyword evidence="20" id="KW-1185">Reference proteome</keyword>
<evidence type="ECO:0000256" key="10">
    <source>
        <dbReference type="ARBA" id="ARBA00022777"/>
    </source>
</evidence>
<dbReference type="InterPro" id="IPR036097">
    <property type="entry name" value="HisK_dim/P_sf"/>
</dbReference>
<dbReference type="SMART" id="SM00388">
    <property type="entry name" value="HisKA"/>
    <property type="match status" value="1"/>
</dbReference>
<evidence type="ECO:0000256" key="7">
    <source>
        <dbReference type="ARBA" id="ARBA00022679"/>
    </source>
</evidence>
<proteinExistence type="predicted"/>
<dbReference type="SUPFAM" id="SSF47384">
    <property type="entry name" value="Homodimeric domain of signal transducing histidine kinase"/>
    <property type="match status" value="1"/>
</dbReference>
<dbReference type="InterPro" id="IPR003661">
    <property type="entry name" value="HisK_dim/P_dom"/>
</dbReference>
<keyword evidence="5" id="KW-0997">Cell inner membrane</keyword>
<keyword evidence="8 16" id="KW-0812">Transmembrane</keyword>
<feature type="domain" description="HAMP" evidence="18">
    <location>
        <begin position="214"/>
        <end position="266"/>
    </location>
</feature>
<dbReference type="Gene3D" id="1.10.287.130">
    <property type="match status" value="1"/>
</dbReference>
<keyword evidence="9" id="KW-0547">Nucleotide-binding</keyword>
<evidence type="ECO:0000256" key="13">
    <source>
        <dbReference type="ARBA" id="ARBA00023012"/>
    </source>
</evidence>
<evidence type="ECO:0000259" key="18">
    <source>
        <dbReference type="PROSITE" id="PS50885"/>
    </source>
</evidence>
<dbReference type="RefSeq" id="WP_309791870.1">
    <property type="nucleotide sequence ID" value="NZ_JAVDPW010000001.1"/>
</dbReference>
<dbReference type="SMART" id="SM00304">
    <property type="entry name" value="HAMP"/>
    <property type="match status" value="1"/>
</dbReference>
<dbReference type="Proteomes" id="UP001262410">
    <property type="component" value="Unassembled WGS sequence"/>
</dbReference>
<evidence type="ECO:0000256" key="5">
    <source>
        <dbReference type="ARBA" id="ARBA00022519"/>
    </source>
</evidence>
<dbReference type="InterPro" id="IPR003660">
    <property type="entry name" value="HAMP_dom"/>
</dbReference>
<keyword evidence="4" id="KW-1003">Cell membrane</keyword>
<dbReference type="InterPro" id="IPR004358">
    <property type="entry name" value="Sig_transdc_His_kin-like_C"/>
</dbReference>
<keyword evidence="6" id="KW-0597">Phosphoprotein</keyword>
<dbReference type="InterPro" id="IPR005467">
    <property type="entry name" value="His_kinase_dom"/>
</dbReference>
<dbReference type="SUPFAM" id="SSF55874">
    <property type="entry name" value="ATPase domain of HSP90 chaperone/DNA topoisomerase II/histidine kinase"/>
    <property type="match status" value="1"/>
</dbReference>
<evidence type="ECO:0000256" key="14">
    <source>
        <dbReference type="ARBA" id="ARBA00023136"/>
    </source>
</evidence>
<evidence type="ECO:0000313" key="20">
    <source>
        <dbReference type="Proteomes" id="UP001262410"/>
    </source>
</evidence>
<dbReference type="EMBL" id="JAVDPW010000001">
    <property type="protein sequence ID" value="MDR6287940.1"/>
    <property type="molecule type" value="Genomic_DNA"/>
</dbReference>
<evidence type="ECO:0000256" key="8">
    <source>
        <dbReference type="ARBA" id="ARBA00022692"/>
    </source>
</evidence>
<dbReference type="InterPro" id="IPR050980">
    <property type="entry name" value="2C_sensor_his_kinase"/>
</dbReference>
<keyword evidence="11" id="KW-0067">ATP-binding</keyword>
<feature type="transmembrane region" description="Helical" evidence="16">
    <location>
        <begin position="195"/>
        <end position="213"/>
    </location>
</feature>
<dbReference type="InterPro" id="IPR003594">
    <property type="entry name" value="HATPase_dom"/>
</dbReference>
<keyword evidence="14 16" id="KW-0472">Membrane</keyword>
<dbReference type="Gene3D" id="3.30.565.10">
    <property type="entry name" value="Histidine kinase-like ATPase, C-terminal domain"/>
    <property type="match status" value="1"/>
</dbReference>
<name>A0ABU1JK51_9PROT</name>
<protein>
    <recommendedName>
        <fullName evidence="3">histidine kinase</fullName>
        <ecNumber evidence="3">2.7.13.3</ecNumber>
    </recommendedName>
</protein>
<keyword evidence="7" id="KW-0808">Transferase</keyword>
<dbReference type="Pfam" id="PF00512">
    <property type="entry name" value="HisKA"/>
    <property type="match status" value="1"/>
</dbReference>
<evidence type="ECO:0000256" key="4">
    <source>
        <dbReference type="ARBA" id="ARBA00022475"/>
    </source>
</evidence>
<evidence type="ECO:0000259" key="17">
    <source>
        <dbReference type="PROSITE" id="PS50109"/>
    </source>
</evidence>
<dbReference type="PROSITE" id="PS50885">
    <property type="entry name" value="HAMP"/>
    <property type="match status" value="1"/>
</dbReference>
<evidence type="ECO:0000256" key="2">
    <source>
        <dbReference type="ARBA" id="ARBA00004429"/>
    </source>
</evidence>
<dbReference type="SMART" id="SM00387">
    <property type="entry name" value="HATPase_c"/>
    <property type="match status" value="1"/>
</dbReference>
<evidence type="ECO:0000313" key="19">
    <source>
        <dbReference type="EMBL" id="MDR6287940.1"/>
    </source>
</evidence>
<dbReference type="CDD" id="cd00082">
    <property type="entry name" value="HisKA"/>
    <property type="match status" value="1"/>
</dbReference>
<dbReference type="PANTHER" id="PTHR44936">
    <property type="entry name" value="SENSOR PROTEIN CREC"/>
    <property type="match status" value="1"/>
</dbReference>
<dbReference type="InterPro" id="IPR036890">
    <property type="entry name" value="HATPase_C_sf"/>
</dbReference>
<reference evidence="19 20" key="1">
    <citation type="submission" date="2023-07" db="EMBL/GenBank/DDBJ databases">
        <title>Sorghum-associated microbial communities from plants grown in Nebraska, USA.</title>
        <authorList>
            <person name="Schachtman D."/>
        </authorList>
    </citation>
    <scope>NUCLEOTIDE SEQUENCE [LARGE SCALE GENOMIC DNA]</scope>
    <source>
        <strain evidence="19 20">584</strain>
    </source>
</reference>
<evidence type="ECO:0000256" key="15">
    <source>
        <dbReference type="SAM" id="MobiDB-lite"/>
    </source>
</evidence>
<evidence type="ECO:0000256" key="16">
    <source>
        <dbReference type="SAM" id="Phobius"/>
    </source>
</evidence>
<evidence type="ECO:0000256" key="11">
    <source>
        <dbReference type="ARBA" id="ARBA00022840"/>
    </source>
</evidence>
<evidence type="ECO:0000256" key="6">
    <source>
        <dbReference type="ARBA" id="ARBA00022553"/>
    </source>
</evidence>
<comment type="subcellular location">
    <subcellularLocation>
        <location evidence="2">Cell inner membrane</location>
        <topology evidence="2">Multi-pass membrane protein</topology>
    </subcellularLocation>
</comment>
<gene>
    <name evidence="19" type="ORF">E9232_000439</name>
</gene>
<dbReference type="GO" id="GO:0016301">
    <property type="term" value="F:kinase activity"/>
    <property type="evidence" value="ECO:0007669"/>
    <property type="project" value="UniProtKB-KW"/>
</dbReference>
<feature type="domain" description="Histidine kinase" evidence="17">
    <location>
        <begin position="274"/>
        <end position="472"/>
    </location>
</feature>